<dbReference type="AlphaFoldDB" id="A0A8J7LNN6"/>
<dbReference type="GO" id="GO:0000287">
    <property type="term" value="F:magnesium ion binding"/>
    <property type="evidence" value="ECO:0007669"/>
    <property type="project" value="UniProtKB-UniRule"/>
</dbReference>
<dbReference type="InterPro" id="IPR034291">
    <property type="entry name" value="TMP_synthase"/>
</dbReference>
<reference evidence="13" key="1">
    <citation type="submission" date="2020-12" db="EMBL/GenBank/DDBJ databases">
        <title>Snuella sp. nov., isolated from sediment in Incheon.</title>
        <authorList>
            <person name="Kim W."/>
        </authorList>
    </citation>
    <scope>NUCLEOTIDE SEQUENCE</scope>
    <source>
        <strain evidence="13">CAU 1569</strain>
    </source>
</reference>
<dbReference type="NCBIfam" id="TIGR00693">
    <property type="entry name" value="thiE"/>
    <property type="match status" value="1"/>
</dbReference>
<dbReference type="EC" id="2.5.1.3" evidence="9"/>
<dbReference type="GO" id="GO:0005737">
    <property type="term" value="C:cytoplasm"/>
    <property type="evidence" value="ECO:0007669"/>
    <property type="project" value="TreeGrafter"/>
</dbReference>
<keyword evidence="2 9" id="KW-0808">Transferase</keyword>
<feature type="binding site" evidence="9">
    <location>
        <position position="104"/>
    </location>
    <ligand>
        <name>4-amino-2-methyl-5-(diphosphooxymethyl)pyrimidine</name>
        <dbReference type="ChEBI" id="CHEBI:57841"/>
    </ligand>
</feature>
<comment type="similarity">
    <text evidence="9 10">Belongs to the thiamine-phosphate synthase family.</text>
</comment>
<comment type="catalytic activity">
    <reaction evidence="6 9 10">
        <text>4-methyl-5-(2-phosphooxyethyl)-thiazole + 4-amino-2-methyl-5-(diphosphooxymethyl)pyrimidine + H(+) = thiamine phosphate + diphosphate</text>
        <dbReference type="Rhea" id="RHEA:22328"/>
        <dbReference type="ChEBI" id="CHEBI:15378"/>
        <dbReference type="ChEBI" id="CHEBI:33019"/>
        <dbReference type="ChEBI" id="CHEBI:37575"/>
        <dbReference type="ChEBI" id="CHEBI:57841"/>
        <dbReference type="ChEBI" id="CHEBI:58296"/>
        <dbReference type="EC" id="2.5.1.3"/>
    </reaction>
</comment>
<dbReference type="EMBL" id="JAELVQ010000009">
    <property type="protein sequence ID" value="MBJ6368173.1"/>
    <property type="molecule type" value="Genomic_DNA"/>
</dbReference>
<organism evidence="13 14">
    <name type="scientific">Snuella sedimenti</name>
    <dbReference type="NCBI Taxonomy" id="2798802"/>
    <lineage>
        <taxon>Bacteria</taxon>
        <taxon>Pseudomonadati</taxon>
        <taxon>Bacteroidota</taxon>
        <taxon>Flavobacteriia</taxon>
        <taxon>Flavobacteriales</taxon>
        <taxon>Flavobacteriaceae</taxon>
        <taxon>Snuella</taxon>
    </lineage>
</organism>
<feature type="binding site" evidence="9">
    <location>
        <position position="66"/>
    </location>
    <ligand>
        <name>Mg(2+)</name>
        <dbReference type="ChEBI" id="CHEBI:18420"/>
    </ligand>
</feature>
<dbReference type="SUPFAM" id="SSF51391">
    <property type="entry name" value="Thiamin phosphate synthase"/>
    <property type="match status" value="1"/>
</dbReference>
<keyword evidence="5 9" id="KW-0784">Thiamine biosynthesis</keyword>
<comment type="catalytic activity">
    <reaction evidence="7 9 10">
        <text>2-(2-carboxy-4-methylthiazol-5-yl)ethyl phosphate + 4-amino-2-methyl-5-(diphosphooxymethyl)pyrimidine + 2 H(+) = thiamine phosphate + CO2 + diphosphate</text>
        <dbReference type="Rhea" id="RHEA:47848"/>
        <dbReference type="ChEBI" id="CHEBI:15378"/>
        <dbReference type="ChEBI" id="CHEBI:16526"/>
        <dbReference type="ChEBI" id="CHEBI:33019"/>
        <dbReference type="ChEBI" id="CHEBI:37575"/>
        <dbReference type="ChEBI" id="CHEBI:57841"/>
        <dbReference type="ChEBI" id="CHEBI:62890"/>
        <dbReference type="EC" id="2.5.1.3"/>
    </reaction>
</comment>
<comment type="catalytic activity">
    <reaction evidence="8 9 10">
        <text>2-[(2R,5Z)-2-carboxy-4-methylthiazol-5(2H)-ylidene]ethyl phosphate + 4-amino-2-methyl-5-(diphosphooxymethyl)pyrimidine + 2 H(+) = thiamine phosphate + CO2 + diphosphate</text>
        <dbReference type="Rhea" id="RHEA:47844"/>
        <dbReference type="ChEBI" id="CHEBI:15378"/>
        <dbReference type="ChEBI" id="CHEBI:16526"/>
        <dbReference type="ChEBI" id="CHEBI:33019"/>
        <dbReference type="ChEBI" id="CHEBI:37575"/>
        <dbReference type="ChEBI" id="CHEBI:57841"/>
        <dbReference type="ChEBI" id="CHEBI:62899"/>
        <dbReference type="EC" id="2.5.1.3"/>
    </reaction>
</comment>
<proteinExistence type="inferred from homology"/>
<evidence type="ECO:0000256" key="4">
    <source>
        <dbReference type="ARBA" id="ARBA00022842"/>
    </source>
</evidence>
<dbReference type="RefSeq" id="WP_199114935.1">
    <property type="nucleotide sequence ID" value="NZ_JAELVQ010000009.1"/>
</dbReference>
<evidence type="ECO:0000256" key="6">
    <source>
        <dbReference type="ARBA" id="ARBA00047334"/>
    </source>
</evidence>
<feature type="binding site" evidence="9">
    <location>
        <begin position="33"/>
        <end position="37"/>
    </location>
    <ligand>
        <name>4-amino-2-methyl-5-(diphosphooxymethyl)pyrimidine</name>
        <dbReference type="ChEBI" id="CHEBI:57841"/>
    </ligand>
</feature>
<evidence type="ECO:0000256" key="1">
    <source>
        <dbReference type="ARBA" id="ARBA00005165"/>
    </source>
</evidence>
<dbReference type="InterPro" id="IPR022998">
    <property type="entry name" value="ThiamineP_synth_TenI"/>
</dbReference>
<dbReference type="CDD" id="cd00564">
    <property type="entry name" value="TMP_TenI"/>
    <property type="match status" value="1"/>
</dbReference>
<evidence type="ECO:0000259" key="12">
    <source>
        <dbReference type="Pfam" id="PF02581"/>
    </source>
</evidence>
<sequence>MIPKLHYISQGETPQAHLDNIQKACTAGAELVQLRLKNRSEKQVLQTAEKAREITSHFQTRLIINDYYKVAHAVKADGVHLGKLDTCPTIARKHLASWQLIGGTANTIQDCEVLINKSVDYIGLGPFRFTKTKTKLSPVLGISGYAGIVEALQRETPIIAIGGITLEDVTDLINTGVYGIAASGAITNNVNSINSFHKLLQAPSVKEQIWKVNRLGASPRGIN</sequence>
<keyword evidence="14" id="KW-1185">Reference proteome</keyword>
<accession>A0A8J7LNN6</accession>
<gene>
    <name evidence="9 13" type="primary">thiE</name>
    <name evidence="13" type="ORF">JF259_08735</name>
</gene>
<feature type="binding site" evidence="9">
    <location>
        <position position="65"/>
    </location>
    <ligand>
        <name>4-amino-2-methyl-5-(diphosphooxymethyl)pyrimidine</name>
        <dbReference type="ChEBI" id="CHEBI:57841"/>
    </ligand>
</feature>
<protein>
    <recommendedName>
        <fullName evidence="9">Thiamine-phosphate synthase</fullName>
        <shortName evidence="9">TP synthase</shortName>
        <shortName evidence="9">TPS</shortName>
        <ecNumber evidence="9">2.5.1.3</ecNumber>
    </recommendedName>
    <alternativeName>
        <fullName evidence="9">Thiamine-phosphate pyrophosphorylase</fullName>
        <shortName evidence="9">TMP pyrophosphorylase</shortName>
        <shortName evidence="9">TMP-PPase</shortName>
    </alternativeName>
</protein>
<evidence type="ECO:0000256" key="8">
    <source>
        <dbReference type="ARBA" id="ARBA00047883"/>
    </source>
</evidence>
<comment type="cofactor">
    <cofactor evidence="9">
        <name>Mg(2+)</name>
        <dbReference type="ChEBI" id="CHEBI:18420"/>
    </cofactor>
    <text evidence="9">Binds 1 Mg(2+) ion per subunit.</text>
</comment>
<evidence type="ECO:0000256" key="3">
    <source>
        <dbReference type="ARBA" id="ARBA00022723"/>
    </source>
</evidence>
<comment type="caution">
    <text evidence="13">The sequence shown here is derived from an EMBL/GenBank/DDBJ whole genome shotgun (WGS) entry which is preliminary data.</text>
</comment>
<evidence type="ECO:0000256" key="7">
    <source>
        <dbReference type="ARBA" id="ARBA00047851"/>
    </source>
</evidence>
<comment type="caution">
    <text evidence="9">Lacks conserved residue(s) required for the propagation of feature annotation.</text>
</comment>
<dbReference type="InterPro" id="IPR036206">
    <property type="entry name" value="ThiamineP_synth_sf"/>
</dbReference>
<dbReference type="PANTHER" id="PTHR20857">
    <property type="entry name" value="THIAMINE-PHOSPHATE PYROPHOSPHORYLASE"/>
    <property type="match status" value="1"/>
</dbReference>
<dbReference type="GO" id="GO:0009229">
    <property type="term" value="P:thiamine diphosphate biosynthetic process"/>
    <property type="evidence" value="ECO:0007669"/>
    <property type="project" value="UniProtKB-UniRule"/>
</dbReference>
<dbReference type="Gene3D" id="3.20.20.70">
    <property type="entry name" value="Aldolase class I"/>
    <property type="match status" value="1"/>
</dbReference>
<name>A0A8J7LNN6_9FLAO</name>
<dbReference type="UniPathway" id="UPA00060">
    <property type="reaction ID" value="UER00141"/>
</dbReference>
<comment type="pathway">
    <text evidence="1 9 11">Cofactor biosynthesis; thiamine diphosphate biosynthesis; thiamine phosphate from 4-amino-2-methyl-5-diphosphomethylpyrimidine and 4-methyl-5-(2-phosphoethyl)-thiazole: step 1/1.</text>
</comment>
<keyword evidence="3 9" id="KW-0479">Metal-binding</keyword>
<feature type="binding site" evidence="9">
    <location>
        <position position="133"/>
    </location>
    <ligand>
        <name>4-amino-2-methyl-5-(diphosphooxymethyl)pyrimidine</name>
        <dbReference type="ChEBI" id="CHEBI:57841"/>
    </ligand>
</feature>
<evidence type="ECO:0000256" key="9">
    <source>
        <dbReference type="HAMAP-Rule" id="MF_00097"/>
    </source>
</evidence>
<evidence type="ECO:0000313" key="14">
    <source>
        <dbReference type="Proteomes" id="UP000610931"/>
    </source>
</evidence>
<evidence type="ECO:0000256" key="2">
    <source>
        <dbReference type="ARBA" id="ARBA00022679"/>
    </source>
</evidence>
<feature type="binding site" evidence="9">
    <location>
        <begin position="130"/>
        <end position="132"/>
    </location>
    <ligand>
        <name>2-[(2R,5Z)-2-carboxy-4-methylthiazol-5(2H)-ylidene]ethyl phosphate</name>
        <dbReference type="ChEBI" id="CHEBI:62899"/>
    </ligand>
</feature>
<evidence type="ECO:0000256" key="10">
    <source>
        <dbReference type="RuleBase" id="RU003826"/>
    </source>
</evidence>
<evidence type="ECO:0000256" key="11">
    <source>
        <dbReference type="RuleBase" id="RU004253"/>
    </source>
</evidence>
<feature type="domain" description="Thiamine phosphate synthase/TenI" evidence="12">
    <location>
        <begin position="14"/>
        <end position="186"/>
    </location>
</feature>
<comment type="function">
    <text evidence="9">Condenses 4-methyl-5-(beta-hydroxyethyl)thiazole monophosphate (THZ-P) and 2-methyl-4-amino-5-hydroxymethyl pyrimidine pyrophosphate (HMP-PP) to form thiamine monophosphate (TMP).</text>
</comment>
<keyword evidence="4 9" id="KW-0460">Magnesium</keyword>
<evidence type="ECO:0000313" key="13">
    <source>
        <dbReference type="EMBL" id="MBJ6368173.1"/>
    </source>
</evidence>
<dbReference type="Pfam" id="PF02581">
    <property type="entry name" value="TMP-TENI"/>
    <property type="match status" value="1"/>
</dbReference>
<feature type="binding site" evidence="9">
    <location>
        <position position="85"/>
    </location>
    <ligand>
        <name>Mg(2+)</name>
        <dbReference type="ChEBI" id="CHEBI:18420"/>
    </ligand>
</feature>
<feature type="binding site" evidence="9">
    <location>
        <position position="163"/>
    </location>
    <ligand>
        <name>2-[(2R,5Z)-2-carboxy-4-methylthiazol-5(2H)-ylidene]ethyl phosphate</name>
        <dbReference type="ChEBI" id="CHEBI:62899"/>
    </ligand>
</feature>
<dbReference type="InterPro" id="IPR013785">
    <property type="entry name" value="Aldolase_TIM"/>
</dbReference>
<evidence type="ECO:0000256" key="5">
    <source>
        <dbReference type="ARBA" id="ARBA00022977"/>
    </source>
</evidence>
<dbReference type="Proteomes" id="UP000610931">
    <property type="component" value="Unassembled WGS sequence"/>
</dbReference>
<dbReference type="HAMAP" id="MF_00097">
    <property type="entry name" value="TMP_synthase"/>
    <property type="match status" value="1"/>
</dbReference>
<dbReference type="GO" id="GO:0004789">
    <property type="term" value="F:thiamine-phosphate diphosphorylase activity"/>
    <property type="evidence" value="ECO:0007669"/>
    <property type="project" value="UniProtKB-UniRule"/>
</dbReference>
<dbReference type="PANTHER" id="PTHR20857:SF15">
    <property type="entry name" value="THIAMINE-PHOSPHATE SYNTHASE"/>
    <property type="match status" value="1"/>
</dbReference>
<dbReference type="GO" id="GO:0009228">
    <property type="term" value="P:thiamine biosynthetic process"/>
    <property type="evidence" value="ECO:0007669"/>
    <property type="project" value="UniProtKB-KW"/>
</dbReference>